<accession>A0A0F7JSB3</accession>
<dbReference type="GO" id="GO:0000287">
    <property type="term" value="F:magnesium ion binding"/>
    <property type="evidence" value="ECO:0007669"/>
    <property type="project" value="TreeGrafter"/>
</dbReference>
<dbReference type="PIRSF" id="PIRSF000388">
    <property type="entry name" value="Pantoate_hydroxy_MeTrfase"/>
    <property type="match status" value="1"/>
</dbReference>
<evidence type="ECO:0000256" key="6">
    <source>
        <dbReference type="ARBA" id="ARBA00022723"/>
    </source>
</evidence>
<dbReference type="PATRIC" id="fig|1543721.4.peg.490"/>
<dbReference type="UniPathway" id="UPA00028">
    <property type="reaction ID" value="UER00003"/>
</dbReference>
<evidence type="ECO:0000256" key="10">
    <source>
        <dbReference type="PIRSR" id="PIRSR000388-2"/>
    </source>
</evidence>
<dbReference type="RefSeq" id="WP_046858315.1">
    <property type="nucleotide sequence ID" value="NZ_CP011412.1"/>
</dbReference>
<reference evidence="12 13" key="1">
    <citation type="journal article" date="2015" name="Genome Announc.">
        <title>Complete Genome Sequence of Sedimenticola thiotaurini Strain SIP-G1, a Polyphosphate- and Polyhydroxyalkanoate-Accumulating Sulfur-Oxidizing Gammaproteobacterium Isolated from Salt Marsh Sediments.</title>
        <authorList>
            <person name="Flood B.E."/>
            <person name="Jones D.S."/>
            <person name="Bailey J.V."/>
        </authorList>
    </citation>
    <scope>NUCLEOTIDE SEQUENCE [LARGE SCALE GENOMIC DNA]</scope>
    <source>
        <strain evidence="12 13">SIP-G1</strain>
    </source>
</reference>
<evidence type="ECO:0000256" key="9">
    <source>
        <dbReference type="PIRSR" id="PIRSR000388-1"/>
    </source>
</evidence>
<keyword evidence="13" id="KW-1185">Reference proteome</keyword>
<dbReference type="GO" id="GO:0015940">
    <property type="term" value="P:pantothenate biosynthetic process"/>
    <property type="evidence" value="ECO:0007669"/>
    <property type="project" value="UniProtKB-UniRule"/>
</dbReference>
<dbReference type="Pfam" id="PF02548">
    <property type="entry name" value="Pantoate_transf"/>
    <property type="match status" value="1"/>
</dbReference>
<comment type="function">
    <text evidence="7 8">Catalyzes the reversible reaction in which hydroxymethyl group from 5,10-methylenetetrahydrofolate is transferred onto alpha-ketoisovalerate to form ketopantoate.</text>
</comment>
<name>A0A0F7JSB3_9GAMM</name>
<comment type="cofactor">
    <cofactor evidence="8 11">
        <name>Mg(2+)</name>
        <dbReference type="ChEBI" id="CHEBI:18420"/>
    </cofactor>
    <text evidence="8 11">Binds 1 Mg(2+) ion per subunit.</text>
</comment>
<keyword evidence="8 11" id="KW-0460">Magnesium</keyword>
<dbReference type="GO" id="GO:0032259">
    <property type="term" value="P:methylation"/>
    <property type="evidence" value="ECO:0007669"/>
    <property type="project" value="UniProtKB-KW"/>
</dbReference>
<evidence type="ECO:0000256" key="5">
    <source>
        <dbReference type="ARBA" id="ARBA00022679"/>
    </source>
</evidence>
<feature type="binding site" evidence="8 10">
    <location>
        <position position="84"/>
    </location>
    <ligand>
        <name>3-methyl-2-oxobutanoate</name>
        <dbReference type="ChEBI" id="CHEBI:11851"/>
    </ligand>
</feature>
<comment type="catalytic activity">
    <reaction evidence="8">
        <text>(6R)-5,10-methylene-5,6,7,8-tetrahydrofolate + 3-methyl-2-oxobutanoate + H2O = 2-dehydropantoate + (6S)-5,6,7,8-tetrahydrofolate</text>
        <dbReference type="Rhea" id="RHEA:11824"/>
        <dbReference type="ChEBI" id="CHEBI:11561"/>
        <dbReference type="ChEBI" id="CHEBI:11851"/>
        <dbReference type="ChEBI" id="CHEBI:15377"/>
        <dbReference type="ChEBI" id="CHEBI:15636"/>
        <dbReference type="ChEBI" id="CHEBI:57453"/>
        <dbReference type="EC" id="2.1.2.11"/>
    </reaction>
</comment>
<keyword evidence="8" id="KW-0963">Cytoplasm</keyword>
<dbReference type="FunFam" id="3.20.20.60:FF:000003">
    <property type="entry name" value="3-methyl-2-oxobutanoate hydroxymethyltransferase"/>
    <property type="match status" value="1"/>
</dbReference>
<evidence type="ECO:0000256" key="7">
    <source>
        <dbReference type="ARBA" id="ARBA00056497"/>
    </source>
</evidence>
<comment type="pathway">
    <text evidence="1 8">Cofactor biosynthesis; (R)-pantothenate biosynthesis; (R)-pantoate from 3-methyl-2-oxobutanoate: step 1/2.</text>
</comment>
<keyword evidence="12" id="KW-0489">Methyltransferase</keyword>
<organism evidence="12 13">
    <name type="scientific">Sedimenticola thiotaurini</name>
    <dbReference type="NCBI Taxonomy" id="1543721"/>
    <lineage>
        <taxon>Bacteria</taxon>
        <taxon>Pseudomonadati</taxon>
        <taxon>Pseudomonadota</taxon>
        <taxon>Gammaproteobacteria</taxon>
        <taxon>Chromatiales</taxon>
        <taxon>Sedimenticolaceae</taxon>
        <taxon>Sedimenticola</taxon>
    </lineage>
</organism>
<dbReference type="GO" id="GO:0003864">
    <property type="term" value="F:3-methyl-2-oxobutanoate hydroxymethyltransferase activity"/>
    <property type="evidence" value="ECO:0007669"/>
    <property type="project" value="UniProtKB-UniRule"/>
</dbReference>
<evidence type="ECO:0000313" key="13">
    <source>
        <dbReference type="Proteomes" id="UP000034410"/>
    </source>
</evidence>
<dbReference type="GO" id="GO:0005737">
    <property type="term" value="C:cytoplasm"/>
    <property type="evidence" value="ECO:0007669"/>
    <property type="project" value="UniProtKB-SubCell"/>
</dbReference>
<dbReference type="NCBIfam" id="NF001452">
    <property type="entry name" value="PRK00311.1"/>
    <property type="match status" value="1"/>
</dbReference>
<dbReference type="SUPFAM" id="SSF51621">
    <property type="entry name" value="Phosphoenolpyruvate/pyruvate domain"/>
    <property type="match status" value="1"/>
</dbReference>
<feature type="binding site" evidence="8 11">
    <location>
        <position position="84"/>
    </location>
    <ligand>
        <name>Mg(2+)</name>
        <dbReference type="ChEBI" id="CHEBI:18420"/>
    </ligand>
</feature>
<protein>
    <recommendedName>
        <fullName evidence="8">3-methyl-2-oxobutanoate hydroxymethyltransferase</fullName>
        <ecNumber evidence="8">2.1.2.11</ecNumber>
    </recommendedName>
    <alternativeName>
        <fullName evidence="8">Ketopantoate hydroxymethyltransferase</fullName>
        <shortName evidence="8">KPHMT</shortName>
    </alternativeName>
</protein>
<dbReference type="InterPro" id="IPR015813">
    <property type="entry name" value="Pyrv/PenolPyrv_kinase-like_dom"/>
</dbReference>
<dbReference type="GO" id="GO:0008168">
    <property type="term" value="F:methyltransferase activity"/>
    <property type="evidence" value="ECO:0007669"/>
    <property type="project" value="UniProtKB-KW"/>
</dbReference>
<evidence type="ECO:0000256" key="2">
    <source>
        <dbReference type="ARBA" id="ARBA00008676"/>
    </source>
</evidence>
<evidence type="ECO:0000256" key="3">
    <source>
        <dbReference type="ARBA" id="ARBA00011424"/>
    </source>
</evidence>
<dbReference type="AlphaFoldDB" id="A0A0F7JSB3"/>
<dbReference type="InterPro" id="IPR003700">
    <property type="entry name" value="Pantoate_hydroxy_MeTrfase"/>
</dbReference>
<dbReference type="PANTHER" id="PTHR20881">
    <property type="entry name" value="3-METHYL-2-OXOBUTANOATE HYDROXYMETHYLTRANSFERASE"/>
    <property type="match status" value="1"/>
</dbReference>
<dbReference type="InterPro" id="IPR040442">
    <property type="entry name" value="Pyrv_kinase-like_dom_sf"/>
</dbReference>
<evidence type="ECO:0000256" key="4">
    <source>
        <dbReference type="ARBA" id="ARBA00022655"/>
    </source>
</evidence>
<evidence type="ECO:0000313" key="12">
    <source>
        <dbReference type="EMBL" id="AKH19376.1"/>
    </source>
</evidence>
<dbReference type="EMBL" id="CP011412">
    <property type="protein sequence ID" value="AKH19376.1"/>
    <property type="molecule type" value="Genomic_DNA"/>
</dbReference>
<evidence type="ECO:0000256" key="1">
    <source>
        <dbReference type="ARBA" id="ARBA00005033"/>
    </source>
</evidence>
<dbReference type="EC" id="2.1.2.11" evidence="8"/>
<dbReference type="Proteomes" id="UP000034410">
    <property type="component" value="Chromosome"/>
</dbReference>
<gene>
    <name evidence="8 12" type="primary">panB</name>
    <name evidence="12" type="ORF">AAY24_02335</name>
</gene>
<dbReference type="HAMAP" id="MF_00156">
    <property type="entry name" value="PanB"/>
    <property type="match status" value="1"/>
</dbReference>
<feature type="binding site" evidence="8 10">
    <location>
        <position position="113"/>
    </location>
    <ligand>
        <name>3-methyl-2-oxobutanoate</name>
        <dbReference type="ChEBI" id="CHEBI:11851"/>
    </ligand>
</feature>
<keyword evidence="4 8" id="KW-0566">Pantothenate biosynthesis</keyword>
<keyword evidence="5 8" id="KW-0808">Transferase</keyword>
<dbReference type="CDD" id="cd06557">
    <property type="entry name" value="KPHMT-like"/>
    <property type="match status" value="1"/>
</dbReference>
<evidence type="ECO:0000256" key="8">
    <source>
        <dbReference type="HAMAP-Rule" id="MF_00156"/>
    </source>
</evidence>
<feature type="binding site" evidence="8 11">
    <location>
        <position position="115"/>
    </location>
    <ligand>
        <name>Mg(2+)</name>
        <dbReference type="ChEBI" id="CHEBI:18420"/>
    </ligand>
</feature>
<comment type="subunit">
    <text evidence="3 8">Homodecamer; pentamer of dimers.</text>
</comment>
<dbReference type="Gene3D" id="3.20.20.60">
    <property type="entry name" value="Phosphoenolpyruvate-binding domains"/>
    <property type="match status" value="1"/>
</dbReference>
<dbReference type="NCBIfam" id="TIGR00222">
    <property type="entry name" value="panB"/>
    <property type="match status" value="1"/>
</dbReference>
<dbReference type="KEGG" id="seds:AAY24_02335"/>
<keyword evidence="6 8" id="KW-0479">Metal-binding</keyword>
<dbReference type="PANTHER" id="PTHR20881:SF0">
    <property type="entry name" value="3-METHYL-2-OXOBUTANOATE HYDROXYMETHYLTRANSFERASE"/>
    <property type="match status" value="1"/>
</dbReference>
<feature type="binding site" evidence="8 10">
    <location>
        <begin position="45"/>
        <end position="46"/>
    </location>
    <ligand>
        <name>3-methyl-2-oxobutanoate</name>
        <dbReference type="ChEBI" id="CHEBI:11851"/>
    </ligand>
</feature>
<feature type="active site" description="Proton acceptor" evidence="8 9">
    <location>
        <position position="182"/>
    </location>
</feature>
<sequence length="265" mass="28259">MSHVTTATLIQMKQQHEKIAVLTSYDASFTSLVEDAGVEVILVGDSLGMVVQGQESTLPVDVDDIVYHTQCVARGRRNALLIADMPFMSYSSAEQALGTAGRLMKDGGAHMVKLEGGATQLETVGQLTANGIPVCAHLGLLPQSVHKLGGYRVQGRDDESARIMKEDALSLEAAGAQMLVLECVPSGLAREISESLEIPVIGIGAGPDCDGQVLVLYDMLGITPRQPPRFVKNFMPGANSIAEALEHYVKAVKEGSFPDAEHSFK</sequence>
<evidence type="ECO:0000256" key="11">
    <source>
        <dbReference type="PIRSR" id="PIRSR000388-3"/>
    </source>
</evidence>
<feature type="binding site" evidence="8 11">
    <location>
        <position position="45"/>
    </location>
    <ligand>
        <name>Mg(2+)</name>
        <dbReference type="ChEBI" id="CHEBI:18420"/>
    </ligand>
</feature>
<dbReference type="OrthoDB" id="9781789at2"/>
<comment type="subcellular location">
    <subcellularLocation>
        <location evidence="8">Cytoplasm</location>
    </subcellularLocation>
</comment>
<proteinExistence type="inferred from homology"/>
<comment type="similarity">
    <text evidence="2 8">Belongs to the PanB family.</text>
</comment>